<keyword evidence="2" id="KW-0472">Membrane</keyword>
<feature type="transmembrane region" description="Helical" evidence="2">
    <location>
        <begin position="89"/>
        <end position="108"/>
    </location>
</feature>
<keyword evidence="2" id="KW-0812">Transmembrane</keyword>
<evidence type="ECO:0000313" key="4">
    <source>
        <dbReference type="Proteomes" id="UP000229239"/>
    </source>
</evidence>
<dbReference type="RefSeq" id="WP_100494836.1">
    <property type="nucleotide sequence ID" value="NZ_PEBJ01000006.1"/>
</dbReference>
<sequence>MGKSSEEYDFFEGAEYEDAPQSQRSQRHNGPHGSGRRAAKMKLDSPVSKVLRRLALITGLCAVASSAASAVHEIAPYAISFLVKVPGRYIALAAAICIGLTLMFVIGARATMPRNSTHGGVGGGGIVTIVMAGAFLVVGVAVGVLFPQGLILPDNDKAPVENAAQMEQGIEQAAGQCAAGWQGLDTGGIPGVSTVQMCTEPRVAFVSFESESMAAVGKAPIKVKIAELLNQYSDNENAQGDWRLLTGKRWMVFGEADKMTALQQQWGGDIENITASDDAAGTTNSDAGQ</sequence>
<feature type="compositionally biased region" description="Basic residues" evidence="1">
    <location>
        <begin position="25"/>
        <end position="39"/>
    </location>
</feature>
<keyword evidence="4" id="KW-1185">Reference proteome</keyword>
<organism evidence="3 4">
    <name type="scientific">Bifidobacterium felsineum</name>
    <dbReference type="NCBI Taxonomy" id="2045440"/>
    <lineage>
        <taxon>Bacteria</taxon>
        <taxon>Bacillati</taxon>
        <taxon>Actinomycetota</taxon>
        <taxon>Actinomycetes</taxon>
        <taxon>Bifidobacteriales</taxon>
        <taxon>Bifidobacteriaceae</taxon>
        <taxon>Bifidobacterium</taxon>
    </lineage>
</organism>
<comment type="caution">
    <text evidence="3">The sequence shown here is derived from an EMBL/GenBank/DDBJ whole genome shotgun (WGS) entry which is preliminary data.</text>
</comment>
<dbReference type="AlphaFoldDB" id="A0A2M9HI33"/>
<name>A0A2M9HI33_9BIFI</name>
<evidence type="ECO:0000256" key="1">
    <source>
        <dbReference type="SAM" id="MobiDB-lite"/>
    </source>
</evidence>
<dbReference type="Proteomes" id="UP000229239">
    <property type="component" value="Unassembled WGS sequence"/>
</dbReference>
<evidence type="ECO:0000313" key="3">
    <source>
        <dbReference type="EMBL" id="PJM76485.1"/>
    </source>
</evidence>
<keyword evidence="2" id="KW-1133">Transmembrane helix</keyword>
<protein>
    <submittedName>
        <fullName evidence="3">Uncharacterized protein</fullName>
    </submittedName>
</protein>
<feature type="transmembrane region" description="Helical" evidence="2">
    <location>
        <begin position="50"/>
        <end position="69"/>
    </location>
</feature>
<evidence type="ECO:0000256" key="2">
    <source>
        <dbReference type="SAM" id="Phobius"/>
    </source>
</evidence>
<dbReference type="OrthoDB" id="3232854at2"/>
<reference evidence="4" key="1">
    <citation type="submission" date="2017-10" db="EMBL/GenBank/DDBJ databases">
        <title>Draft genome sequences of strains TRE 1, TRE 9, TRE H and TRI 7, isolated from tamarins, belonging to four potential novel Bifidobacterium species.</title>
        <authorList>
            <person name="Mattarelli P."/>
            <person name="Modesto M."/>
            <person name="Puglisi E."/>
            <person name="Morelli L."/>
            <person name="Bonetti A."/>
            <person name="Spezio C."/>
            <person name="Sandri C."/>
        </authorList>
    </citation>
    <scope>NUCLEOTIDE SEQUENCE [LARGE SCALE GENOMIC DNA]</scope>
    <source>
        <strain evidence="4">TREH</strain>
    </source>
</reference>
<dbReference type="EMBL" id="PEBJ01000006">
    <property type="protein sequence ID" value="PJM76485.1"/>
    <property type="molecule type" value="Genomic_DNA"/>
</dbReference>
<gene>
    <name evidence="3" type="ORF">CSQ86_09145</name>
</gene>
<proteinExistence type="predicted"/>
<accession>A0A2M9HI33</accession>
<feature type="region of interest" description="Disordered" evidence="1">
    <location>
        <begin position="14"/>
        <end position="39"/>
    </location>
</feature>
<feature type="transmembrane region" description="Helical" evidence="2">
    <location>
        <begin position="120"/>
        <end position="146"/>
    </location>
</feature>